<reference evidence="3" key="1">
    <citation type="submission" date="2024-03" db="EMBL/GenBank/DDBJ databases">
        <authorList>
            <consortium name="ELIXIR-Norway"/>
            <consortium name="Elixir Norway"/>
        </authorList>
    </citation>
    <scope>NUCLEOTIDE SEQUENCE</scope>
</reference>
<dbReference type="PANTHER" id="PTHR31407">
    <property type="match status" value="1"/>
</dbReference>
<dbReference type="Pfam" id="PF01789">
    <property type="entry name" value="PsbP"/>
    <property type="match status" value="1"/>
</dbReference>
<feature type="signal peptide" evidence="1">
    <location>
        <begin position="1"/>
        <end position="19"/>
    </location>
</feature>
<evidence type="ECO:0000313" key="4">
    <source>
        <dbReference type="Proteomes" id="UP001497522"/>
    </source>
</evidence>
<name>A0ABP1BHZ8_9BRYO</name>
<dbReference type="SUPFAM" id="SSF55724">
    <property type="entry name" value="Mog1p/PsbP-like"/>
    <property type="match status" value="1"/>
</dbReference>
<keyword evidence="1" id="KW-0732">Signal</keyword>
<evidence type="ECO:0000259" key="2">
    <source>
        <dbReference type="Pfam" id="PF01789"/>
    </source>
</evidence>
<dbReference type="Gene3D" id="3.40.1000.10">
    <property type="entry name" value="Mog1/PsbP, alpha/beta/alpha sandwich"/>
    <property type="match status" value="1"/>
</dbReference>
<gene>
    <name evidence="3" type="ORF">CSSPJE1EN2_LOCUS17150</name>
</gene>
<sequence>MGVLGMSLLLQLNLPPASSTLPCIISPAQGSSCRRRICLGGRGAGRSVRRKDGVRSGRKQLGFLVAASLQDEKEAATTSSSSSTTKSFEESSSDTSVVSSSSAAAASWVVPRRFVLGTSVGLLVALGANFLGVTSALLSLNPALSRAARVDVLYPVQGYKRCLETSRGFEFIYPAQWVGDQRLLYRAVERAERERSLDLPSLQQQQNRRSIDPVVAFGPPGSNGELNVSIVVAPTLPGFMLEKLGGPKEAGETLLHRFIAPEGSNKVANLVNAERRDNMGVVFYTLEFIVEGPAFSRHNVAVYATSSGELFSLNAQSPKALWPNVQNQFREMANSFRLLR</sequence>
<accession>A0ABP1BHZ8</accession>
<dbReference type="EMBL" id="OZ023705">
    <property type="protein sequence ID" value="CAK9874901.1"/>
    <property type="molecule type" value="Genomic_DNA"/>
</dbReference>
<evidence type="ECO:0000256" key="1">
    <source>
        <dbReference type="SAM" id="SignalP"/>
    </source>
</evidence>
<feature type="chain" id="PRO_5046020313" description="PsbP C-terminal domain-containing protein" evidence="1">
    <location>
        <begin position="20"/>
        <end position="340"/>
    </location>
</feature>
<dbReference type="Proteomes" id="UP001497522">
    <property type="component" value="Chromosome 4"/>
</dbReference>
<dbReference type="PANTHER" id="PTHR31407:SF16">
    <property type="entry name" value="PSBP DOMAIN-CONTAINING PROTEIN 7, CHLOROPLASTIC"/>
    <property type="match status" value="1"/>
</dbReference>
<dbReference type="NCBIfam" id="NF040946">
    <property type="entry name" value="PSII_PsbP"/>
    <property type="match status" value="1"/>
</dbReference>
<proteinExistence type="predicted"/>
<feature type="domain" description="PsbP C-terminal" evidence="2">
    <location>
        <begin position="158"/>
        <end position="337"/>
    </location>
</feature>
<protein>
    <recommendedName>
        <fullName evidence="2">PsbP C-terminal domain-containing protein</fullName>
    </recommendedName>
</protein>
<keyword evidence="4" id="KW-1185">Reference proteome</keyword>
<evidence type="ECO:0000313" key="3">
    <source>
        <dbReference type="EMBL" id="CAK9874901.1"/>
    </source>
</evidence>
<dbReference type="InterPro" id="IPR016123">
    <property type="entry name" value="Mog1/PsbP_a/b/a-sand"/>
</dbReference>
<dbReference type="InterPro" id="IPR002683">
    <property type="entry name" value="PsbP_C"/>
</dbReference>
<organism evidence="3 4">
    <name type="scientific">Sphagnum jensenii</name>
    <dbReference type="NCBI Taxonomy" id="128206"/>
    <lineage>
        <taxon>Eukaryota</taxon>
        <taxon>Viridiplantae</taxon>
        <taxon>Streptophyta</taxon>
        <taxon>Embryophyta</taxon>
        <taxon>Bryophyta</taxon>
        <taxon>Sphagnophytina</taxon>
        <taxon>Sphagnopsida</taxon>
        <taxon>Sphagnales</taxon>
        <taxon>Sphagnaceae</taxon>
        <taxon>Sphagnum</taxon>
    </lineage>
</organism>